<proteinExistence type="predicted"/>
<feature type="region of interest" description="Disordered" evidence="1">
    <location>
        <begin position="1"/>
        <end position="213"/>
    </location>
</feature>
<evidence type="ECO:0000313" key="2">
    <source>
        <dbReference type="EMBL" id="KAF9029587.1"/>
    </source>
</evidence>
<reference evidence="2" key="1">
    <citation type="submission" date="2020-11" db="EMBL/GenBank/DDBJ databases">
        <authorList>
            <consortium name="DOE Joint Genome Institute"/>
            <person name="Ahrendt S."/>
            <person name="Riley R."/>
            <person name="Andreopoulos W."/>
            <person name="Labutti K."/>
            <person name="Pangilinan J."/>
            <person name="Ruiz-Duenas F.J."/>
            <person name="Barrasa J.M."/>
            <person name="Sanchez-Garcia M."/>
            <person name="Camarero S."/>
            <person name="Miyauchi S."/>
            <person name="Serrano A."/>
            <person name="Linde D."/>
            <person name="Babiker R."/>
            <person name="Drula E."/>
            <person name="Ayuso-Fernandez I."/>
            <person name="Pacheco R."/>
            <person name="Padilla G."/>
            <person name="Ferreira P."/>
            <person name="Barriuso J."/>
            <person name="Kellner H."/>
            <person name="Castanera R."/>
            <person name="Alfaro M."/>
            <person name="Ramirez L."/>
            <person name="Pisabarro A.G."/>
            <person name="Kuo A."/>
            <person name="Tritt A."/>
            <person name="Lipzen A."/>
            <person name="He G."/>
            <person name="Yan M."/>
            <person name="Ng V."/>
            <person name="Cullen D."/>
            <person name="Martin F."/>
            <person name="Rosso M.-N."/>
            <person name="Henrissat B."/>
            <person name="Hibbett D."/>
            <person name="Martinez A.T."/>
            <person name="Grigoriev I.V."/>
        </authorList>
    </citation>
    <scope>NUCLEOTIDE SEQUENCE</scope>
    <source>
        <strain evidence="2">AH 40177</strain>
    </source>
</reference>
<accession>A0A9P5TV15</accession>
<protein>
    <submittedName>
        <fullName evidence="2">Uncharacterized protein</fullName>
    </submittedName>
</protein>
<dbReference type="AlphaFoldDB" id="A0A9P5TV15"/>
<feature type="compositionally biased region" description="Low complexity" evidence="1">
    <location>
        <begin position="175"/>
        <end position="188"/>
    </location>
</feature>
<organism evidence="2 3">
    <name type="scientific">Rhodocollybia butyracea</name>
    <dbReference type="NCBI Taxonomy" id="206335"/>
    <lineage>
        <taxon>Eukaryota</taxon>
        <taxon>Fungi</taxon>
        <taxon>Dikarya</taxon>
        <taxon>Basidiomycota</taxon>
        <taxon>Agaricomycotina</taxon>
        <taxon>Agaricomycetes</taxon>
        <taxon>Agaricomycetidae</taxon>
        <taxon>Agaricales</taxon>
        <taxon>Marasmiineae</taxon>
        <taxon>Omphalotaceae</taxon>
        <taxon>Rhodocollybia</taxon>
    </lineage>
</organism>
<evidence type="ECO:0000313" key="3">
    <source>
        <dbReference type="Proteomes" id="UP000772434"/>
    </source>
</evidence>
<sequence length="262" mass="28404">MRPSEQPESSDSTPVPTTPVANGEEDKQPSSAVFSRGFENLAINDHTVAGPSNTGASSGGNGDVQDANMDDDSTPPPASSQAPKLQSQNSRVLRRRRDVLDEAQEGETTLSQPSAELLSQFDQKLNRMAAGAQPKKPTAGPSNPKRQGKRAHGDLSSVPEGETASGSGGANGENVIMDVDSDMAVDSVRPTPSKRRRETLRPVLGNKNQPNQRIPNRLRFVDPAATKPHRHLVEYINPIFFQCILTSLMPMFRFDTLFLFSM</sequence>
<dbReference type="OrthoDB" id="10608473at2759"/>
<comment type="caution">
    <text evidence="2">The sequence shown here is derived from an EMBL/GenBank/DDBJ whole genome shotgun (WGS) entry which is preliminary data.</text>
</comment>
<gene>
    <name evidence="2" type="ORF">BDP27DRAFT_876836</name>
</gene>
<feature type="compositionally biased region" description="Polar residues" evidence="1">
    <location>
        <begin position="79"/>
        <end position="90"/>
    </location>
</feature>
<feature type="compositionally biased region" description="Polar residues" evidence="1">
    <location>
        <begin position="1"/>
        <end position="15"/>
    </location>
</feature>
<dbReference type="Proteomes" id="UP000772434">
    <property type="component" value="Unassembled WGS sequence"/>
</dbReference>
<dbReference type="EMBL" id="JADNRY010000696">
    <property type="protein sequence ID" value="KAF9029587.1"/>
    <property type="molecule type" value="Genomic_DNA"/>
</dbReference>
<name>A0A9P5TV15_9AGAR</name>
<keyword evidence="3" id="KW-1185">Reference proteome</keyword>
<evidence type="ECO:0000256" key="1">
    <source>
        <dbReference type="SAM" id="MobiDB-lite"/>
    </source>
</evidence>